<proteinExistence type="predicted"/>
<name>A0ACC0ZLW1_9ROSI</name>
<dbReference type="EMBL" id="CM047736">
    <property type="protein sequence ID" value="KAJ0053027.1"/>
    <property type="molecule type" value="Genomic_DNA"/>
</dbReference>
<organism evidence="1 2">
    <name type="scientific">Pistacia integerrima</name>
    <dbReference type="NCBI Taxonomy" id="434235"/>
    <lineage>
        <taxon>Eukaryota</taxon>
        <taxon>Viridiplantae</taxon>
        <taxon>Streptophyta</taxon>
        <taxon>Embryophyta</taxon>
        <taxon>Tracheophyta</taxon>
        <taxon>Spermatophyta</taxon>
        <taxon>Magnoliopsida</taxon>
        <taxon>eudicotyledons</taxon>
        <taxon>Gunneridae</taxon>
        <taxon>Pentapetalae</taxon>
        <taxon>rosids</taxon>
        <taxon>malvids</taxon>
        <taxon>Sapindales</taxon>
        <taxon>Anacardiaceae</taxon>
        <taxon>Pistacia</taxon>
    </lineage>
</organism>
<keyword evidence="2" id="KW-1185">Reference proteome</keyword>
<comment type="caution">
    <text evidence="1">The sequence shown here is derived from an EMBL/GenBank/DDBJ whole genome shotgun (WGS) entry which is preliminary data.</text>
</comment>
<dbReference type="Proteomes" id="UP001163603">
    <property type="component" value="Chromosome 1"/>
</dbReference>
<evidence type="ECO:0000313" key="2">
    <source>
        <dbReference type="Proteomes" id="UP001163603"/>
    </source>
</evidence>
<reference evidence="2" key="1">
    <citation type="journal article" date="2023" name="G3 (Bethesda)">
        <title>Genome assembly and association tests identify interacting loci associated with vigor, precocity, and sex in interspecific pistachio rootstocks.</title>
        <authorList>
            <person name="Palmer W."/>
            <person name="Jacygrad E."/>
            <person name="Sagayaradj S."/>
            <person name="Cavanaugh K."/>
            <person name="Han R."/>
            <person name="Bertier L."/>
            <person name="Beede B."/>
            <person name="Kafkas S."/>
            <person name="Golino D."/>
            <person name="Preece J."/>
            <person name="Michelmore R."/>
        </authorList>
    </citation>
    <scope>NUCLEOTIDE SEQUENCE [LARGE SCALE GENOMIC DNA]</scope>
</reference>
<protein>
    <submittedName>
        <fullName evidence="1">Uncharacterized protein</fullName>
    </submittedName>
</protein>
<sequence>MALAIRETLAFLMITMLFQVSSATVYKVGGSAGWTLPILRNVDYSKWASNKPFHVGDVLVFSYNKLFHNVEQVNQKNYQACNVTSPIASYNTGNDSITLKQVGHKYFVCGVPGHCQVGQKLEINVTPLAPVAAPTTI</sequence>
<accession>A0ACC0ZLW1</accession>
<evidence type="ECO:0000313" key="1">
    <source>
        <dbReference type="EMBL" id="KAJ0053027.1"/>
    </source>
</evidence>
<gene>
    <name evidence="1" type="ORF">Pint_01411</name>
</gene>